<protein>
    <submittedName>
        <fullName evidence="2">Uncharacterized protein</fullName>
    </submittedName>
</protein>
<dbReference type="Gramene" id="GBG67533">
    <property type="protein sequence ID" value="GBG67533"/>
    <property type="gene ID" value="CBR_g664"/>
</dbReference>
<dbReference type="AlphaFoldDB" id="A0A388KC61"/>
<evidence type="ECO:0000256" key="1">
    <source>
        <dbReference type="SAM" id="MobiDB-lite"/>
    </source>
</evidence>
<sequence>MILGEPLVQISRMIDSLEPPQTLYEGITPLLARYSNKKHYCDITDLPKSLLTSAKEVRLLRLGAEASYLEPPGRFEAETNGLGIKIATKEVPWQDVCDEITPEGHVAIQDEDAQMMATVFSWRSDHSFISVPPPDLTKRANTKQIDVRIWDQLFELHVPQYVPDEIHQVEGAAERIPPSQQQYLDPRTVRERAFFGHPTAEQLAAIREEEEEEESTERDEGEDEREGGGESNEVLGEEDETPEEGSYSEHSEGEQSEEEEEDDEGEEENEEESAGSEWEAVPEEALRTSTEEEDPEATRKREEIATGKKELELASAASLQICDDPN</sequence>
<proteinExistence type="predicted"/>
<feature type="region of interest" description="Disordered" evidence="1">
    <location>
        <begin position="204"/>
        <end position="326"/>
    </location>
</feature>
<evidence type="ECO:0000313" key="2">
    <source>
        <dbReference type="EMBL" id="GBG67533.1"/>
    </source>
</evidence>
<reference evidence="2 3" key="1">
    <citation type="journal article" date="2018" name="Cell">
        <title>The Chara Genome: Secondary Complexity and Implications for Plant Terrestrialization.</title>
        <authorList>
            <person name="Nishiyama T."/>
            <person name="Sakayama H."/>
            <person name="Vries J.D."/>
            <person name="Buschmann H."/>
            <person name="Saint-Marcoux D."/>
            <person name="Ullrich K.K."/>
            <person name="Haas F.B."/>
            <person name="Vanderstraeten L."/>
            <person name="Becker D."/>
            <person name="Lang D."/>
            <person name="Vosolsobe S."/>
            <person name="Rombauts S."/>
            <person name="Wilhelmsson P.K.I."/>
            <person name="Janitza P."/>
            <person name="Kern R."/>
            <person name="Heyl A."/>
            <person name="Rumpler F."/>
            <person name="Villalobos L.I.A.C."/>
            <person name="Clay J.M."/>
            <person name="Skokan R."/>
            <person name="Toyoda A."/>
            <person name="Suzuki Y."/>
            <person name="Kagoshima H."/>
            <person name="Schijlen E."/>
            <person name="Tajeshwar N."/>
            <person name="Catarino B."/>
            <person name="Hetherington A.J."/>
            <person name="Saltykova A."/>
            <person name="Bonnot C."/>
            <person name="Breuninger H."/>
            <person name="Symeonidi A."/>
            <person name="Radhakrishnan G.V."/>
            <person name="Van Nieuwerburgh F."/>
            <person name="Deforce D."/>
            <person name="Chang C."/>
            <person name="Karol K.G."/>
            <person name="Hedrich R."/>
            <person name="Ulvskov P."/>
            <person name="Glockner G."/>
            <person name="Delwiche C.F."/>
            <person name="Petrasek J."/>
            <person name="Van de Peer Y."/>
            <person name="Friml J."/>
            <person name="Beilby M."/>
            <person name="Dolan L."/>
            <person name="Kohara Y."/>
            <person name="Sugano S."/>
            <person name="Fujiyama A."/>
            <person name="Delaux P.-M."/>
            <person name="Quint M."/>
            <person name="TheiBen G."/>
            <person name="Hagemann M."/>
            <person name="Harholt J."/>
            <person name="Dunand C."/>
            <person name="Zachgo S."/>
            <person name="Langdale J."/>
            <person name="Maumus F."/>
            <person name="Straeten D.V.D."/>
            <person name="Gould S.B."/>
            <person name="Rensing S.A."/>
        </authorList>
    </citation>
    <scope>NUCLEOTIDE SEQUENCE [LARGE SCALE GENOMIC DNA]</scope>
    <source>
        <strain evidence="2 3">S276</strain>
    </source>
</reference>
<dbReference type="EMBL" id="BFEA01000088">
    <property type="protein sequence ID" value="GBG67533.1"/>
    <property type="molecule type" value="Genomic_DNA"/>
</dbReference>
<evidence type="ECO:0000313" key="3">
    <source>
        <dbReference type="Proteomes" id="UP000265515"/>
    </source>
</evidence>
<organism evidence="2 3">
    <name type="scientific">Chara braunii</name>
    <name type="common">Braun's stonewort</name>
    <dbReference type="NCBI Taxonomy" id="69332"/>
    <lineage>
        <taxon>Eukaryota</taxon>
        <taxon>Viridiplantae</taxon>
        <taxon>Streptophyta</taxon>
        <taxon>Charophyceae</taxon>
        <taxon>Charales</taxon>
        <taxon>Characeae</taxon>
        <taxon>Chara</taxon>
    </lineage>
</organism>
<dbReference type="Proteomes" id="UP000265515">
    <property type="component" value="Unassembled WGS sequence"/>
</dbReference>
<comment type="caution">
    <text evidence="2">The sequence shown here is derived from an EMBL/GenBank/DDBJ whole genome shotgun (WGS) entry which is preliminary data.</text>
</comment>
<feature type="compositionally biased region" description="Acidic residues" evidence="1">
    <location>
        <begin position="208"/>
        <end position="225"/>
    </location>
</feature>
<accession>A0A388KC61</accession>
<keyword evidence="3" id="KW-1185">Reference proteome</keyword>
<feature type="compositionally biased region" description="Acidic residues" evidence="1">
    <location>
        <begin position="254"/>
        <end position="274"/>
    </location>
</feature>
<gene>
    <name evidence="2" type="ORF">CBR_g664</name>
</gene>
<feature type="compositionally biased region" description="Basic and acidic residues" evidence="1">
    <location>
        <begin position="284"/>
        <end position="312"/>
    </location>
</feature>
<name>A0A388KC61_CHABU</name>